<dbReference type="PANTHER" id="PTHR43814:SF1">
    <property type="entry name" value="ARGININOSUCCINATE LYASE"/>
    <property type="match status" value="1"/>
</dbReference>
<dbReference type="SUPFAM" id="SSF48557">
    <property type="entry name" value="L-aspartase-like"/>
    <property type="match status" value="1"/>
</dbReference>
<feature type="domain" description="Argininosuccinate lyase C-terminal" evidence="7">
    <location>
        <begin position="358"/>
        <end position="439"/>
    </location>
</feature>
<accession>A0A6I3RYF8</accession>
<dbReference type="InterPro" id="IPR020557">
    <property type="entry name" value="Fumarate_lyase_CS"/>
</dbReference>
<dbReference type="Pfam" id="PF14698">
    <property type="entry name" value="ASL_C2"/>
    <property type="match status" value="1"/>
</dbReference>
<evidence type="ECO:0000259" key="7">
    <source>
        <dbReference type="Pfam" id="PF14698"/>
    </source>
</evidence>
<dbReference type="GO" id="GO:0005829">
    <property type="term" value="C:cytosol"/>
    <property type="evidence" value="ECO:0007669"/>
    <property type="project" value="TreeGrafter"/>
</dbReference>
<evidence type="ECO:0000256" key="2">
    <source>
        <dbReference type="ARBA" id="ARBA00004941"/>
    </source>
</evidence>
<dbReference type="Gene3D" id="1.10.40.30">
    <property type="entry name" value="Fumarase/aspartase (C-terminal domain)"/>
    <property type="match status" value="1"/>
</dbReference>
<dbReference type="GO" id="GO:0004056">
    <property type="term" value="F:argininosuccinate lyase activity"/>
    <property type="evidence" value="ECO:0007669"/>
    <property type="project" value="UniProtKB-EC"/>
</dbReference>
<sequence length="502" mass="56277">MTLRVTPWGKDNFKATSEEAEAKDWAYWQNRLNRASLVMLAEEGIIKGDVASRIAAAQKHSEDLQNQPDVPRLTDIMPLEKMLIETCGEEATLIHTGRSRQDMFTTLNEARLRLAVLDFYEALNRLRTRLLLIARENIETYIPAYTNGVQAMPITLAFYLWGFLESFQRDSDRIIESYKRINQSALGVAVLACSSWPLNRERLAELLGFEKPITNGLDAAQISLFDIPLEAASNAANVAIRIGTLVQDLAQQYSQTRPWLLLDSGAAYGSSAMPQKRNPGILNKTRGTASDVVGAMQTSFLRAHNLQLGMYDNKESVLEDCSGVFVKGVEMLQLMEQAFSLLKVNPARSLEELNSDWTTTMALAEALQRQFKIPFRIGHTFASQIVTHARARDLHPDNFPFEAAKEIFGTVTQQLDGKRLPFELTQEEFRTVLSPEHAVHSDVGAGSPSPANVRRGLNEIAIRLEEDVQRLSAWRNALADSDKALDEAFEKLLNNKSQEKKL</sequence>
<dbReference type="GO" id="GO:0042450">
    <property type="term" value="P:L-arginine biosynthetic process via ornithine"/>
    <property type="evidence" value="ECO:0007669"/>
    <property type="project" value="InterPro"/>
</dbReference>
<comment type="caution">
    <text evidence="8">The sequence shown here is derived from an EMBL/GenBank/DDBJ whole genome shotgun (WGS) entry which is preliminary data.</text>
</comment>
<name>A0A6I3RYF8_9BURK</name>
<evidence type="ECO:0000256" key="4">
    <source>
        <dbReference type="ARBA" id="ARBA00022571"/>
    </source>
</evidence>
<keyword evidence="4" id="KW-0028">Amino-acid biosynthesis</keyword>
<evidence type="ECO:0000256" key="3">
    <source>
        <dbReference type="ARBA" id="ARBA00012338"/>
    </source>
</evidence>
<dbReference type="InterPro" id="IPR000362">
    <property type="entry name" value="Fumarate_lyase_fam"/>
</dbReference>
<comment type="pathway">
    <text evidence="2">Amino-acid biosynthesis; L-arginine biosynthesis; L-arginine from L-ornithine and carbamoyl phosphate: step 3/3.</text>
</comment>
<dbReference type="Proteomes" id="UP000462362">
    <property type="component" value="Unassembled WGS sequence"/>
</dbReference>
<dbReference type="Gene3D" id="1.10.275.10">
    <property type="entry name" value="Fumarase/aspartase (N-terminal domain)"/>
    <property type="match status" value="1"/>
</dbReference>
<dbReference type="Gene3D" id="1.20.200.10">
    <property type="entry name" value="Fumarase/aspartase (Central domain)"/>
    <property type="match status" value="1"/>
</dbReference>
<dbReference type="PRINTS" id="PR00149">
    <property type="entry name" value="FUMRATELYASE"/>
</dbReference>
<keyword evidence="4" id="KW-0055">Arginine biosynthesis</keyword>
<dbReference type="InterPro" id="IPR008948">
    <property type="entry name" value="L-Aspartase-like"/>
</dbReference>
<dbReference type="InterPro" id="IPR024083">
    <property type="entry name" value="Fumarase/histidase_N"/>
</dbReference>
<evidence type="ECO:0000313" key="8">
    <source>
        <dbReference type="EMBL" id="MTU42206.1"/>
    </source>
</evidence>
<organism evidence="8 9">
    <name type="scientific">Parasutterella excrementihominis</name>
    <dbReference type="NCBI Taxonomy" id="487175"/>
    <lineage>
        <taxon>Bacteria</taxon>
        <taxon>Pseudomonadati</taxon>
        <taxon>Pseudomonadota</taxon>
        <taxon>Betaproteobacteria</taxon>
        <taxon>Burkholderiales</taxon>
        <taxon>Sutterellaceae</taxon>
        <taxon>Parasutterella</taxon>
    </lineage>
</organism>
<proteinExistence type="predicted"/>
<keyword evidence="5 8" id="KW-0456">Lyase</keyword>
<protein>
    <recommendedName>
        <fullName evidence="3">argininosuccinate lyase</fullName>
        <ecNumber evidence="3">4.3.2.1</ecNumber>
    </recommendedName>
</protein>
<evidence type="ECO:0000256" key="5">
    <source>
        <dbReference type="ARBA" id="ARBA00023239"/>
    </source>
</evidence>
<dbReference type="InterPro" id="IPR009049">
    <property type="entry name" value="Argininosuccinate_lyase"/>
</dbReference>
<evidence type="ECO:0000256" key="1">
    <source>
        <dbReference type="ARBA" id="ARBA00000985"/>
    </source>
</evidence>
<dbReference type="Pfam" id="PF00206">
    <property type="entry name" value="Lyase_1"/>
    <property type="match status" value="1"/>
</dbReference>
<dbReference type="EMBL" id="WNCL01000002">
    <property type="protein sequence ID" value="MTU42206.1"/>
    <property type="molecule type" value="Genomic_DNA"/>
</dbReference>
<feature type="domain" description="Fumarate lyase N-terminal" evidence="6">
    <location>
        <begin position="74"/>
        <end position="294"/>
    </location>
</feature>
<gene>
    <name evidence="8" type="ORF">GMD42_00925</name>
</gene>
<dbReference type="EC" id="4.3.2.1" evidence="3"/>
<dbReference type="UniPathway" id="UPA00068">
    <property type="reaction ID" value="UER00114"/>
</dbReference>
<dbReference type="PANTHER" id="PTHR43814">
    <property type="entry name" value="ARGININOSUCCINATE LYASE"/>
    <property type="match status" value="1"/>
</dbReference>
<reference evidence="8 9" key="1">
    <citation type="journal article" date="2019" name="Nat. Med.">
        <title>A library of human gut bacterial isolates paired with longitudinal multiomics data enables mechanistic microbiome research.</title>
        <authorList>
            <person name="Poyet M."/>
            <person name="Groussin M."/>
            <person name="Gibbons S.M."/>
            <person name="Avila-Pacheco J."/>
            <person name="Jiang X."/>
            <person name="Kearney S.M."/>
            <person name="Perrotta A.R."/>
            <person name="Berdy B."/>
            <person name="Zhao S."/>
            <person name="Lieberman T.D."/>
            <person name="Swanson P.K."/>
            <person name="Smith M."/>
            <person name="Roesemann S."/>
            <person name="Alexander J.E."/>
            <person name="Rich S.A."/>
            <person name="Livny J."/>
            <person name="Vlamakis H."/>
            <person name="Clish C."/>
            <person name="Bullock K."/>
            <person name="Deik A."/>
            <person name="Scott J."/>
            <person name="Pierce K.A."/>
            <person name="Xavier R.J."/>
            <person name="Alm E.J."/>
        </authorList>
    </citation>
    <scope>NUCLEOTIDE SEQUENCE [LARGE SCALE GENOMIC DNA]</scope>
    <source>
        <strain evidence="8 9">BIOML-A2</strain>
    </source>
</reference>
<dbReference type="AlphaFoldDB" id="A0A6I3RYF8"/>
<dbReference type="InterPro" id="IPR029419">
    <property type="entry name" value="Arg_succ_lyase_C"/>
</dbReference>
<comment type="catalytic activity">
    <reaction evidence="1">
        <text>2-(N(omega)-L-arginino)succinate = fumarate + L-arginine</text>
        <dbReference type="Rhea" id="RHEA:24020"/>
        <dbReference type="ChEBI" id="CHEBI:29806"/>
        <dbReference type="ChEBI" id="CHEBI:32682"/>
        <dbReference type="ChEBI" id="CHEBI:57472"/>
        <dbReference type="EC" id="4.3.2.1"/>
    </reaction>
</comment>
<dbReference type="InterPro" id="IPR022761">
    <property type="entry name" value="Fumarate_lyase_N"/>
</dbReference>
<evidence type="ECO:0000259" key="6">
    <source>
        <dbReference type="Pfam" id="PF00206"/>
    </source>
</evidence>
<dbReference type="PRINTS" id="PR00145">
    <property type="entry name" value="ARGSUCLYASE"/>
</dbReference>
<dbReference type="PROSITE" id="PS00163">
    <property type="entry name" value="FUMARATE_LYASES"/>
    <property type="match status" value="1"/>
</dbReference>
<evidence type="ECO:0000313" key="9">
    <source>
        <dbReference type="Proteomes" id="UP000462362"/>
    </source>
</evidence>
<dbReference type="RefSeq" id="WP_021867452.1">
    <property type="nucleotide sequence ID" value="NZ_CAMSPD010000035.1"/>
</dbReference>